<evidence type="ECO:0000313" key="4">
    <source>
        <dbReference type="Proteomes" id="UP000541109"/>
    </source>
</evidence>
<reference evidence="3 4" key="1">
    <citation type="submission" date="2020-07" db="EMBL/GenBank/DDBJ databases">
        <title>Stappia sp., F7233, whole genome shotgun sequencing project.</title>
        <authorList>
            <person name="Jiang S."/>
            <person name="Liu Z.W."/>
            <person name="Du Z.J."/>
        </authorList>
    </citation>
    <scope>NUCLEOTIDE SEQUENCE [LARGE SCALE GENOMIC DNA]</scope>
    <source>
        <strain evidence="3 4">F7233</strain>
    </source>
</reference>
<dbReference type="PANTHER" id="PTHR38593:SF1">
    <property type="entry name" value="BLR2558 PROTEIN"/>
    <property type="match status" value="1"/>
</dbReference>
<evidence type="ECO:0000259" key="2">
    <source>
        <dbReference type="Pfam" id="PF13628"/>
    </source>
</evidence>
<accession>A0A839AAY4</accession>
<dbReference type="Proteomes" id="UP000541109">
    <property type="component" value="Unassembled WGS sequence"/>
</dbReference>
<dbReference type="PANTHER" id="PTHR38593">
    <property type="entry name" value="BLR2558 PROTEIN"/>
    <property type="match status" value="1"/>
</dbReference>
<dbReference type="EMBL" id="JACFXV010000031">
    <property type="protein sequence ID" value="MBA5775889.1"/>
    <property type="molecule type" value="Genomic_DNA"/>
</dbReference>
<dbReference type="InterPro" id="IPR025419">
    <property type="entry name" value="DUF4142"/>
</dbReference>
<organism evidence="3 4">
    <name type="scientific">Stappia albiluteola</name>
    <dbReference type="NCBI Taxonomy" id="2758565"/>
    <lineage>
        <taxon>Bacteria</taxon>
        <taxon>Pseudomonadati</taxon>
        <taxon>Pseudomonadota</taxon>
        <taxon>Alphaproteobacteria</taxon>
        <taxon>Hyphomicrobiales</taxon>
        <taxon>Stappiaceae</taxon>
        <taxon>Stappia</taxon>
    </lineage>
</organism>
<dbReference type="RefSeq" id="WP_182161759.1">
    <property type="nucleotide sequence ID" value="NZ_JACFXV010000031.1"/>
</dbReference>
<dbReference type="Pfam" id="PF13628">
    <property type="entry name" value="DUF4142"/>
    <property type="match status" value="1"/>
</dbReference>
<keyword evidence="1" id="KW-0732">Signal</keyword>
<evidence type="ECO:0000313" key="3">
    <source>
        <dbReference type="EMBL" id="MBA5775889.1"/>
    </source>
</evidence>
<protein>
    <submittedName>
        <fullName evidence="3">DUF4142 domain-containing protein</fullName>
    </submittedName>
</protein>
<dbReference type="AlphaFoldDB" id="A0A839AAY4"/>
<feature type="domain" description="DUF4142" evidence="2">
    <location>
        <begin position="29"/>
        <end position="170"/>
    </location>
</feature>
<comment type="caution">
    <text evidence="3">The sequence shown here is derived from an EMBL/GenBank/DDBJ whole genome shotgun (WGS) entry which is preliminary data.</text>
</comment>
<evidence type="ECO:0000256" key="1">
    <source>
        <dbReference type="SAM" id="SignalP"/>
    </source>
</evidence>
<sequence length="178" mass="18998">MFNTLKIAAAAAVVAGSFIAPAVAEDKMNDLEIAHTAYTAGNLDIRYAHLALALSEDASVREFASTMIRDHSAVNDEAVALITKLKVTPQDNGLSQALVKGAAEKRAEFVKLSGKAFDCAYAKNELGYHQIVNQTVEGKFIPEATVAPLKDLLKSALVTFKAHEKHAENMVKGLNCGA</sequence>
<feature type="chain" id="PRO_5032648617" evidence="1">
    <location>
        <begin position="25"/>
        <end position="178"/>
    </location>
</feature>
<name>A0A839AAY4_9HYPH</name>
<proteinExistence type="predicted"/>
<feature type="signal peptide" evidence="1">
    <location>
        <begin position="1"/>
        <end position="24"/>
    </location>
</feature>
<gene>
    <name evidence="3" type="ORF">H2509_01975</name>
</gene>
<keyword evidence="4" id="KW-1185">Reference proteome</keyword>